<evidence type="ECO:0000256" key="5">
    <source>
        <dbReference type="ARBA" id="ARBA00023242"/>
    </source>
</evidence>
<dbReference type="PRINTS" id="PR00503">
    <property type="entry name" value="BROMODOMAIN"/>
</dbReference>
<comment type="subcellular location">
    <subcellularLocation>
        <location evidence="1">Nucleus</location>
    </subcellularLocation>
</comment>
<dbReference type="AlphaFoldDB" id="A0A8J1TST2"/>
<dbReference type="PANTHER" id="PTHR22881:SF27">
    <property type="entry name" value="BROMODOMAIN CONTAINING 7_9"/>
    <property type="match status" value="1"/>
</dbReference>
<dbReference type="InterPro" id="IPR001487">
    <property type="entry name" value="Bromodomain"/>
</dbReference>
<evidence type="ECO:0000256" key="4">
    <source>
        <dbReference type="ARBA" id="ARBA00023163"/>
    </source>
</evidence>
<evidence type="ECO:0000256" key="6">
    <source>
        <dbReference type="SAM" id="MobiDB-lite"/>
    </source>
</evidence>
<keyword evidence="2" id="KW-0805">Transcription regulation</keyword>
<dbReference type="GO" id="GO:0005634">
    <property type="term" value="C:nucleus"/>
    <property type="evidence" value="ECO:0007669"/>
    <property type="project" value="UniProtKB-SubCell"/>
</dbReference>
<protein>
    <submittedName>
        <fullName evidence="7">Uncharacterized protein</fullName>
    </submittedName>
</protein>
<feature type="compositionally biased region" description="Basic residues" evidence="6">
    <location>
        <begin position="1"/>
        <end position="10"/>
    </location>
</feature>
<dbReference type="Pfam" id="PF00439">
    <property type="entry name" value="Bromodomain"/>
    <property type="match status" value="1"/>
</dbReference>
<feature type="compositionally biased region" description="Basic and acidic residues" evidence="6">
    <location>
        <begin position="494"/>
        <end position="535"/>
    </location>
</feature>
<evidence type="ECO:0000256" key="2">
    <source>
        <dbReference type="ARBA" id="ARBA00023015"/>
    </source>
</evidence>
<name>A0A8J1TST2_OWEFU</name>
<dbReference type="SMART" id="SM00297">
    <property type="entry name" value="BROMO"/>
    <property type="match status" value="1"/>
</dbReference>
<dbReference type="PROSITE" id="PS50014">
    <property type="entry name" value="BROMODOMAIN_2"/>
    <property type="match status" value="1"/>
</dbReference>
<dbReference type="Proteomes" id="UP000749559">
    <property type="component" value="Unassembled WGS sequence"/>
</dbReference>
<evidence type="ECO:0000313" key="7">
    <source>
        <dbReference type="EMBL" id="CAH1779288.1"/>
    </source>
</evidence>
<dbReference type="InterPro" id="IPR021900">
    <property type="entry name" value="DUF3512"/>
</dbReference>
<feature type="region of interest" description="Disordered" evidence="6">
    <location>
        <begin position="1"/>
        <end position="113"/>
    </location>
</feature>
<dbReference type="InterPro" id="IPR051831">
    <property type="entry name" value="Bromodomain_contain_prot"/>
</dbReference>
<feature type="region of interest" description="Disordered" evidence="6">
    <location>
        <begin position="572"/>
        <end position="599"/>
    </location>
</feature>
<evidence type="ECO:0000256" key="1">
    <source>
        <dbReference type="ARBA" id="ARBA00004123"/>
    </source>
</evidence>
<proteinExistence type="predicted"/>
<keyword evidence="8" id="KW-1185">Reference proteome</keyword>
<dbReference type="Gene3D" id="1.20.920.10">
    <property type="entry name" value="Bromodomain-like"/>
    <property type="match status" value="1"/>
</dbReference>
<feature type="region of interest" description="Disordered" evidence="6">
    <location>
        <begin position="492"/>
        <end position="535"/>
    </location>
</feature>
<keyword evidence="5" id="KW-0539">Nucleus</keyword>
<feature type="compositionally biased region" description="Basic residues" evidence="6">
    <location>
        <begin position="46"/>
        <end position="62"/>
    </location>
</feature>
<feature type="compositionally biased region" description="Acidic residues" evidence="6">
    <location>
        <begin position="80"/>
        <end position="91"/>
    </location>
</feature>
<dbReference type="Pfam" id="PF12024">
    <property type="entry name" value="DUF3512"/>
    <property type="match status" value="1"/>
</dbReference>
<dbReference type="PANTHER" id="PTHR22881">
    <property type="entry name" value="BROMODOMAIN CONTAINING PROTEIN"/>
    <property type="match status" value="1"/>
</dbReference>
<feature type="compositionally biased region" description="Basic and acidic residues" evidence="6">
    <location>
        <begin position="93"/>
        <end position="113"/>
    </location>
</feature>
<comment type="caution">
    <text evidence="7">The sequence shown here is derived from an EMBL/GenBank/DDBJ whole genome shotgun (WGS) entry which is preliminary data.</text>
</comment>
<sequence>MGKKHKKHHRADPAELEDLPPVKLTIKVGTPDPHADEAYLTETHVEKKHKHKKKKKKHKHHKDKEASYQDVEPTTGENTEQSELEDVEAEASVDQKEDIKVAKTEKPKESNKRPIDEIEGEVNITEEPNEPYLKKIFRGEDYFDRKAREPRGGLITDKSPLNHCLEYLQRVLSRKDINGFFSFPVNDVIAPGYSAIVSQPMDFSTMKSKVENDEYPSVTEYKKDFKLMCDNAMLYNHPDTVYYKAANKLLNIGLKTMSKEKLLQLKKNLSLMQNITDVELGVDKDDILVDITSVDNTQTPLKPKEPQPLAIKTNMYKAEAIRDNLSSKQILAQAEQAAQDAADRLAAKSPKSKMGFLKRRKDGTTTLNILNPDNDGVVNEKERVITLGNLIGKVTQGTGQIAGFKEDKRNKINPVHYLQYGPFSSYAPVYDSSFSNLSKDESDFLITAYGDEPAAQFAQSLQNFVGDAGDYAIRMVDSLLGVLTGGDHFKSKKVMQEKQREKEEKKRQEEEEKKQLEEREKAQKQMEEAASQKDRIENLRSLSEIGIDTSFLDSFVKGNKLQSQLDETSQLISDLQSKQNDRLTQKPPSHLQHVQGPSTEEKAIAGKVTKNLAEITKQATPADVISAGAVRRALGVTVEPLTPPPVPVEDPSSMEGNAMQQSQSEIEHTEPNTQIQTLEASNPSEFQNEANFQNEVDGHFENETLPSAQTQNEAGFQSETGEIGISEEEAAISSILPMDEDSML</sequence>
<evidence type="ECO:0000256" key="3">
    <source>
        <dbReference type="ARBA" id="ARBA00023117"/>
    </source>
</evidence>
<feature type="region of interest" description="Disordered" evidence="6">
    <location>
        <begin position="721"/>
        <end position="744"/>
    </location>
</feature>
<keyword evidence="4" id="KW-0804">Transcription</keyword>
<dbReference type="SUPFAM" id="SSF47370">
    <property type="entry name" value="Bromodomain"/>
    <property type="match status" value="1"/>
</dbReference>
<keyword evidence="3" id="KW-0103">Bromodomain</keyword>
<dbReference type="EMBL" id="CAIIXF020000003">
    <property type="protein sequence ID" value="CAH1779288.1"/>
    <property type="molecule type" value="Genomic_DNA"/>
</dbReference>
<dbReference type="InterPro" id="IPR036427">
    <property type="entry name" value="Bromodomain-like_sf"/>
</dbReference>
<organism evidence="7 8">
    <name type="scientific">Owenia fusiformis</name>
    <name type="common">Polychaete worm</name>
    <dbReference type="NCBI Taxonomy" id="6347"/>
    <lineage>
        <taxon>Eukaryota</taxon>
        <taxon>Metazoa</taxon>
        <taxon>Spiralia</taxon>
        <taxon>Lophotrochozoa</taxon>
        <taxon>Annelida</taxon>
        <taxon>Polychaeta</taxon>
        <taxon>Sedentaria</taxon>
        <taxon>Canalipalpata</taxon>
        <taxon>Sabellida</taxon>
        <taxon>Oweniida</taxon>
        <taxon>Oweniidae</taxon>
        <taxon>Owenia</taxon>
    </lineage>
</organism>
<dbReference type="GO" id="GO:0006357">
    <property type="term" value="P:regulation of transcription by RNA polymerase II"/>
    <property type="evidence" value="ECO:0007669"/>
    <property type="project" value="TreeGrafter"/>
</dbReference>
<gene>
    <name evidence="7" type="ORF">OFUS_LOCUS6112</name>
</gene>
<dbReference type="OrthoDB" id="21648at2759"/>
<evidence type="ECO:0000313" key="8">
    <source>
        <dbReference type="Proteomes" id="UP000749559"/>
    </source>
</evidence>
<accession>A0A8J1TST2</accession>
<reference evidence="7" key="1">
    <citation type="submission" date="2022-03" db="EMBL/GenBank/DDBJ databases">
        <authorList>
            <person name="Martin C."/>
        </authorList>
    </citation>
    <scope>NUCLEOTIDE SEQUENCE</scope>
</reference>